<dbReference type="InterPro" id="IPR000109">
    <property type="entry name" value="POT_fam"/>
</dbReference>
<keyword evidence="3 7" id="KW-0812">Transmembrane</keyword>
<keyword evidence="6 8" id="KW-0472">Membrane</keyword>
<dbReference type="PANTHER" id="PTHR11654">
    <property type="entry name" value="OLIGOPEPTIDE TRANSPORTER-RELATED"/>
    <property type="match status" value="1"/>
</dbReference>
<comment type="similarity">
    <text evidence="2 7">Belongs to the major facilitator superfamily. Proton-dependent oligopeptide transporter (POT/PTR) (TC 2.A.17) family.</text>
</comment>
<dbReference type="PROSITE" id="PS01022">
    <property type="entry name" value="PTR2_1"/>
    <property type="match status" value="1"/>
</dbReference>
<gene>
    <name evidence="9" type="ORF">NP493_180g03034</name>
</gene>
<proteinExistence type="inferred from homology"/>
<dbReference type="PROSITE" id="PS01023">
    <property type="entry name" value="PTR2_2"/>
    <property type="match status" value="1"/>
</dbReference>
<evidence type="ECO:0000256" key="2">
    <source>
        <dbReference type="ARBA" id="ARBA00005982"/>
    </source>
</evidence>
<evidence type="ECO:0000256" key="4">
    <source>
        <dbReference type="ARBA" id="ARBA00022856"/>
    </source>
</evidence>
<keyword evidence="4" id="KW-0571">Peptide transport</keyword>
<accession>A0AAD9UF44</accession>
<dbReference type="SUPFAM" id="SSF103473">
    <property type="entry name" value="MFS general substrate transporter"/>
    <property type="match status" value="1"/>
</dbReference>
<feature type="transmembrane region" description="Helical" evidence="8">
    <location>
        <begin position="112"/>
        <end position="132"/>
    </location>
</feature>
<evidence type="ECO:0000313" key="9">
    <source>
        <dbReference type="EMBL" id="KAK2187026.1"/>
    </source>
</evidence>
<evidence type="ECO:0000256" key="7">
    <source>
        <dbReference type="RuleBase" id="RU003755"/>
    </source>
</evidence>
<dbReference type="Proteomes" id="UP001209878">
    <property type="component" value="Unassembled WGS sequence"/>
</dbReference>
<dbReference type="GO" id="GO:0022857">
    <property type="term" value="F:transmembrane transporter activity"/>
    <property type="evidence" value="ECO:0007669"/>
    <property type="project" value="InterPro"/>
</dbReference>
<feature type="transmembrane region" description="Helical" evidence="8">
    <location>
        <begin position="70"/>
        <end position="91"/>
    </location>
</feature>
<feature type="transmembrane region" description="Helical" evidence="8">
    <location>
        <begin position="144"/>
        <end position="164"/>
    </location>
</feature>
<reference evidence="9" key="1">
    <citation type="journal article" date="2023" name="Mol. Biol. Evol.">
        <title>Third-Generation Sequencing Reveals the Adaptive Role of the Epigenome in Three Deep-Sea Polychaetes.</title>
        <authorList>
            <person name="Perez M."/>
            <person name="Aroh O."/>
            <person name="Sun Y."/>
            <person name="Lan Y."/>
            <person name="Juniper S.K."/>
            <person name="Young C.R."/>
            <person name="Angers B."/>
            <person name="Qian P.Y."/>
        </authorList>
    </citation>
    <scope>NUCLEOTIDE SEQUENCE</scope>
    <source>
        <strain evidence="9">R07B-5</strain>
    </source>
</reference>
<comment type="subcellular location">
    <subcellularLocation>
        <location evidence="1 7">Membrane</location>
        <topology evidence="1 7">Multi-pass membrane protein</topology>
    </subcellularLocation>
</comment>
<comment type="caution">
    <text evidence="9">The sequence shown here is derived from an EMBL/GenBank/DDBJ whole genome shotgun (WGS) entry which is preliminary data.</text>
</comment>
<evidence type="ECO:0000256" key="5">
    <source>
        <dbReference type="ARBA" id="ARBA00022989"/>
    </source>
</evidence>
<dbReference type="Gene3D" id="1.20.1250.20">
    <property type="entry name" value="MFS general substrate transporter like domains"/>
    <property type="match status" value="1"/>
</dbReference>
<organism evidence="9 10">
    <name type="scientific">Ridgeia piscesae</name>
    <name type="common">Tubeworm</name>
    <dbReference type="NCBI Taxonomy" id="27915"/>
    <lineage>
        <taxon>Eukaryota</taxon>
        <taxon>Metazoa</taxon>
        <taxon>Spiralia</taxon>
        <taxon>Lophotrochozoa</taxon>
        <taxon>Annelida</taxon>
        <taxon>Polychaeta</taxon>
        <taxon>Sedentaria</taxon>
        <taxon>Canalipalpata</taxon>
        <taxon>Sabellida</taxon>
        <taxon>Siboglinidae</taxon>
        <taxon>Ridgeia</taxon>
    </lineage>
</organism>
<dbReference type="GO" id="GO:0016020">
    <property type="term" value="C:membrane"/>
    <property type="evidence" value="ECO:0007669"/>
    <property type="project" value="UniProtKB-SubCell"/>
</dbReference>
<evidence type="ECO:0000256" key="3">
    <source>
        <dbReference type="ARBA" id="ARBA00022692"/>
    </source>
</evidence>
<keyword evidence="5 8" id="KW-1133">Transmembrane helix</keyword>
<dbReference type="Pfam" id="PF00854">
    <property type="entry name" value="PTR2"/>
    <property type="match status" value="1"/>
</dbReference>
<dbReference type="InterPro" id="IPR018456">
    <property type="entry name" value="PTR2_symporter_CS"/>
</dbReference>
<keyword evidence="4" id="KW-0653">Protein transport</keyword>
<evidence type="ECO:0000256" key="8">
    <source>
        <dbReference type="SAM" id="Phobius"/>
    </source>
</evidence>
<keyword evidence="10" id="KW-1185">Reference proteome</keyword>
<keyword evidence="7" id="KW-0813">Transport</keyword>
<evidence type="ECO:0008006" key="11">
    <source>
        <dbReference type="Google" id="ProtNLM"/>
    </source>
</evidence>
<feature type="transmembrane region" description="Helical" evidence="8">
    <location>
        <begin position="16"/>
        <end position="36"/>
    </location>
</feature>
<dbReference type="InterPro" id="IPR036259">
    <property type="entry name" value="MFS_trans_sf"/>
</dbReference>
<evidence type="ECO:0000256" key="6">
    <source>
        <dbReference type="ARBA" id="ARBA00023136"/>
    </source>
</evidence>
<evidence type="ECO:0000256" key="1">
    <source>
        <dbReference type="ARBA" id="ARBA00004141"/>
    </source>
</evidence>
<evidence type="ECO:0000313" key="10">
    <source>
        <dbReference type="Proteomes" id="UP001209878"/>
    </source>
</evidence>
<protein>
    <recommendedName>
        <fullName evidence="11">Oligopeptide transporter</fullName>
    </recommendedName>
</protein>
<dbReference type="GO" id="GO:0006857">
    <property type="term" value="P:oligopeptide transport"/>
    <property type="evidence" value="ECO:0007669"/>
    <property type="project" value="InterPro"/>
</dbReference>
<name>A0AAD9UF44_RIDPI</name>
<dbReference type="EMBL" id="JAODUO010000180">
    <property type="protein sequence ID" value="KAK2187026.1"/>
    <property type="molecule type" value="Genomic_DNA"/>
</dbReference>
<dbReference type="AlphaFoldDB" id="A0AAD9UF44"/>
<feature type="transmembrane region" description="Helical" evidence="8">
    <location>
        <begin position="45"/>
        <end position="64"/>
    </location>
</feature>
<sequence length="266" mass="29777">MYLTQRLDFSRDTATVLFHSFVALSYITPLFGAIIADSYFGRYNVILYLSVVYLTGNIIMTITAMTPPFWLGPVVALILIGTGTGGIKPCVNAFGGDQFNPDQTKELDQFFSVFYFSINVGSFMSILITPFLRAYVHCFGGDCYALAFGLPALLMAGGTLLFFCGRSTYKIVPPTEGNLIGQMLKCVMLALRHKLTKGQESKSHWLDHAEGSFEPAFIEDMKRLLMILWLHLPLPVFWALYDQQGSRWTLQAKQMDGYVVGHVFTV</sequence>